<reference evidence="3 4" key="1">
    <citation type="submission" date="2015-01" db="EMBL/GenBank/DDBJ databases">
        <title>The Genome Sequence of Exophiala xenobiotica CBS118157.</title>
        <authorList>
            <consortium name="The Broad Institute Genomics Platform"/>
            <person name="Cuomo C."/>
            <person name="de Hoog S."/>
            <person name="Gorbushina A."/>
            <person name="Stielow B."/>
            <person name="Teixiera M."/>
            <person name="Abouelleil A."/>
            <person name="Chapman S.B."/>
            <person name="Priest M."/>
            <person name="Young S.K."/>
            <person name="Wortman J."/>
            <person name="Nusbaum C."/>
            <person name="Birren B."/>
        </authorList>
    </citation>
    <scope>NUCLEOTIDE SEQUENCE [LARGE SCALE GENOMIC DNA]</scope>
    <source>
        <strain evidence="3 4">CBS 118157</strain>
    </source>
</reference>
<dbReference type="RefSeq" id="XP_013314616.1">
    <property type="nucleotide sequence ID" value="XM_013459162.1"/>
</dbReference>
<dbReference type="Proteomes" id="UP000054342">
    <property type="component" value="Unassembled WGS sequence"/>
</dbReference>
<dbReference type="PRINTS" id="PR00837">
    <property type="entry name" value="V5TPXLIKE"/>
</dbReference>
<dbReference type="GeneID" id="25328332"/>
<dbReference type="HOGENOM" id="CLU_035730_9_1_1"/>
<feature type="domain" description="SCP" evidence="2">
    <location>
        <begin position="3"/>
        <end position="144"/>
    </location>
</feature>
<keyword evidence="4" id="KW-1185">Reference proteome</keyword>
<dbReference type="STRING" id="348802.A0A0D2CVD3"/>
<dbReference type="InterPro" id="IPR001283">
    <property type="entry name" value="CRISP-related"/>
</dbReference>
<feature type="compositionally biased region" description="Polar residues" evidence="1">
    <location>
        <begin position="1"/>
        <end position="10"/>
    </location>
</feature>
<organism evidence="3 4">
    <name type="scientific">Exophiala xenobiotica</name>
    <dbReference type="NCBI Taxonomy" id="348802"/>
    <lineage>
        <taxon>Eukaryota</taxon>
        <taxon>Fungi</taxon>
        <taxon>Dikarya</taxon>
        <taxon>Ascomycota</taxon>
        <taxon>Pezizomycotina</taxon>
        <taxon>Eurotiomycetes</taxon>
        <taxon>Chaetothyriomycetidae</taxon>
        <taxon>Chaetothyriales</taxon>
        <taxon>Herpotrichiellaceae</taxon>
        <taxon>Exophiala</taxon>
    </lineage>
</organism>
<dbReference type="OrthoDB" id="43654at2759"/>
<evidence type="ECO:0000313" key="3">
    <source>
        <dbReference type="EMBL" id="KIW54032.1"/>
    </source>
</evidence>
<dbReference type="InterPro" id="IPR035940">
    <property type="entry name" value="CAP_sf"/>
</dbReference>
<dbReference type="PANTHER" id="PTHR10334">
    <property type="entry name" value="CYSTEINE-RICH SECRETORY PROTEIN-RELATED"/>
    <property type="match status" value="1"/>
</dbReference>
<name>A0A0D2CVD3_9EURO</name>
<evidence type="ECO:0000259" key="2">
    <source>
        <dbReference type="SMART" id="SM00198"/>
    </source>
</evidence>
<dbReference type="AlphaFoldDB" id="A0A0D2CVD3"/>
<dbReference type="Pfam" id="PF00188">
    <property type="entry name" value="CAP"/>
    <property type="match status" value="1"/>
</dbReference>
<dbReference type="SMART" id="SM00198">
    <property type="entry name" value="SCP"/>
    <property type="match status" value="1"/>
</dbReference>
<dbReference type="Gene3D" id="3.40.33.10">
    <property type="entry name" value="CAP"/>
    <property type="match status" value="1"/>
</dbReference>
<sequence>MTPDQQQALDIQNKGRANKGIKPLQWDGDPHNKAQVWAIHLANNVGHMQHSTSAERPDQGENLFWGWASPGPYKDPYTHAAQSWMNEGAKYHGEAIGQGNLSDWGHYTQCMWHSTTKMGMAMATDSKGGVYVVGRYEPAGNWAGQKPY</sequence>
<evidence type="ECO:0000256" key="1">
    <source>
        <dbReference type="SAM" id="MobiDB-lite"/>
    </source>
</evidence>
<dbReference type="EMBL" id="KN847320">
    <property type="protein sequence ID" value="KIW54032.1"/>
    <property type="molecule type" value="Genomic_DNA"/>
</dbReference>
<proteinExistence type="predicted"/>
<gene>
    <name evidence="3" type="ORF">PV05_06424</name>
</gene>
<evidence type="ECO:0000313" key="4">
    <source>
        <dbReference type="Proteomes" id="UP000054342"/>
    </source>
</evidence>
<feature type="region of interest" description="Disordered" evidence="1">
    <location>
        <begin position="1"/>
        <end position="28"/>
    </location>
</feature>
<protein>
    <recommendedName>
        <fullName evidence="2">SCP domain-containing protein</fullName>
    </recommendedName>
</protein>
<dbReference type="InterPro" id="IPR014044">
    <property type="entry name" value="CAP_dom"/>
</dbReference>
<accession>A0A0D2CVD3</accession>
<dbReference type="SUPFAM" id="SSF55797">
    <property type="entry name" value="PR-1-like"/>
    <property type="match status" value="1"/>
</dbReference>